<evidence type="ECO:0000313" key="1">
    <source>
        <dbReference type="EMBL" id="CDW44671.1"/>
    </source>
</evidence>
<accession>A0A0K2V3Y0</accession>
<feature type="non-terminal residue" evidence="1">
    <location>
        <position position="1"/>
    </location>
</feature>
<name>A0A0K2V3Y0_LEPSM</name>
<sequence>KGILSFWGLKKKIKEDPTKSINRLSNEFDVGKGTIRRAVNEDLGLSSYTRIPHHLSTVTLKERRLQRYKKIRVWIKANGSTVKKNSEEKIFTVDQVYNRRNDRWLVGSPEEVNGCSIQNIRPKQCPGGRGVRR</sequence>
<evidence type="ECO:0008006" key="2">
    <source>
        <dbReference type="Google" id="ProtNLM"/>
    </source>
</evidence>
<dbReference type="AlphaFoldDB" id="A0A0K2V3Y0"/>
<proteinExistence type="predicted"/>
<protein>
    <recommendedName>
        <fullName evidence="2">Transposase Tc1-like domain-containing protein</fullName>
    </recommendedName>
</protein>
<organism evidence="1">
    <name type="scientific">Lepeophtheirus salmonis</name>
    <name type="common">Salmon louse</name>
    <name type="synonym">Caligus salmonis</name>
    <dbReference type="NCBI Taxonomy" id="72036"/>
    <lineage>
        <taxon>Eukaryota</taxon>
        <taxon>Metazoa</taxon>
        <taxon>Ecdysozoa</taxon>
        <taxon>Arthropoda</taxon>
        <taxon>Crustacea</taxon>
        <taxon>Multicrustacea</taxon>
        <taxon>Hexanauplia</taxon>
        <taxon>Copepoda</taxon>
        <taxon>Siphonostomatoida</taxon>
        <taxon>Caligidae</taxon>
        <taxon>Lepeophtheirus</taxon>
    </lineage>
</organism>
<reference evidence="1" key="1">
    <citation type="submission" date="2014-05" db="EMBL/GenBank/DDBJ databases">
        <authorList>
            <person name="Chronopoulou M."/>
        </authorList>
    </citation>
    <scope>NUCLEOTIDE SEQUENCE</scope>
    <source>
        <tissue evidence="1">Whole organism</tissue>
    </source>
</reference>
<dbReference type="PANTHER" id="PTHR46068">
    <property type="entry name" value="PROTEIN CBG27172"/>
    <property type="match status" value="1"/>
</dbReference>
<dbReference type="PANTHER" id="PTHR46068:SF1">
    <property type="entry name" value="TRANSPOSASE IS30-LIKE HTH DOMAIN-CONTAINING PROTEIN"/>
    <property type="match status" value="1"/>
</dbReference>
<dbReference type="EMBL" id="HACA01027310">
    <property type="protein sequence ID" value="CDW44671.1"/>
    <property type="molecule type" value="Transcribed_RNA"/>
</dbReference>